<dbReference type="InterPro" id="IPR011762">
    <property type="entry name" value="COA_CT_N"/>
</dbReference>
<dbReference type="AlphaFoldDB" id="A0A1L8D3E8"/>
<dbReference type="PRINTS" id="PR01070">
    <property type="entry name" value="ACCCTRFRASEB"/>
</dbReference>
<dbReference type="EMBL" id="BDJL01000055">
    <property type="protein sequence ID" value="GAV25689.1"/>
    <property type="molecule type" value="Genomic_DNA"/>
</dbReference>
<dbReference type="PROSITE" id="PS50989">
    <property type="entry name" value="COA_CT_CTER"/>
    <property type="match status" value="1"/>
</dbReference>
<dbReference type="InterPro" id="IPR000438">
    <property type="entry name" value="Acetyl_CoA_COase_Trfase_b_su"/>
</dbReference>
<name>A0A1L8D3E8_9THEO</name>
<dbReference type="InterPro" id="IPR034733">
    <property type="entry name" value="AcCoA_carboxyl_beta"/>
</dbReference>
<dbReference type="STRING" id="661089.ciss_16220"/>
<keyword evidence="3" id="KW-0808">Transferase</keyword>
<dbReference type="Proteomes" id="UP000187338">
    <property type="component" value="Unassembled WGS sequence"/>
</dbReference>
<accession>A0A1L8D3E8</accession>
<dbReference type="InterPro" id="IPR011763">
    <property type="entry name" value="COA_CT_C"/>
</dbReference>
<evidence type="ECO:0000259" key="2">
    <source>
        <dbReference type="PROSITE" id="PS50989"/>
    </source>
</evidence>
<dbReference type="GO" id="GO:0006633">
    <property type="term" value="P:fatty acid biosynthetic process"/>
    <property type="evidence" value="ECO:0007669"/>
    <property type="project" value="InterPro"/>
</dbReference>
<dbReference type="GO" id="GO:0004658">
    <property type="term" value="F:propionyl-CoA carboxylase activity"/>
    <property type="evidence" value="ECO:0007669"/>
    <property type="project" value="TreeGrafter"/>
</dbReference>
<dbReference type="InterPro" id="IPR051047">
    <property type="entry name" value="AccD/PCCB"/>
</dbReference>
<feature type="domain" description="CoA carboxyltransferase N-terminal" evidence="1">
    <location>
        <begin position="3"/>
        <end position="257"/>
    </location>
</feature>
<gene>
    <name evidence="3" type="ORF">ciss_16220</name>
</gene>
<comment type="caution">
    <text evidence="3">The sequence shown here is derived from an EMBL/GenBank/DDBJ whole genome shotgun (WGS) entry which is preliminary data.</text>
</comment>
<reference evidence="4" key="1">
    <citation type="submission" date="2016-12" db="EMBL/GenBank/DDBJ databases">
        <title>Draft Genome Sequences od Carboxydothermus pertinax and islandicus, Hydrogenogenic Carboxydotrophic Bacteria.</title>
        <authorList>
            <person name="Fukuyama Y."/>
            <person name="Ohmae K."/>
            <person name="Yoneda Y."/>
            <person name="Yoshida T."/>
            <person name="Sako Y."/>
        </authorList>
    </citation>
    <scope>NUCLEOTIDE SEQUENCE [LARGE SCALE GENOMIC DNA]</scope>
    <source>
        <strain evidence="4">SET</strain>
    </source>
</reference>
<dbReference type="RefSeq" id="WP_075865854.1">
    <property type="nucleotide sequence ID" value="NZ_BDJL01000055.1"/>
</dbReference>
<sequence>MDMEKLIQALKEKEKKYKAGGGKEKVVAQHNRGKLTARERIDLFLDPGSFVEIGLFAEQRAKNFGLTEPLPGDGVVTGYGTVNGRRVVVAAQDFTVQGGSVGSMHADKICRAIKMAQEMGVPFISLNDSGGARIQEGIEALEGYSKIFAHNIDASGIIPQISVIGGPCAGGAVYSPALTDFIVMIKGSNMFITGPQVIKEVTGEEVDGESLGGALIHNQISGVAHFYAESEQEAVKIVKELLSYLPANYLESPPVAAEEGYRRVLELNSLIPVQPTKVYDVREVIKAIADFGRFFEVQALFAPNIVIGFIRIGGETVGVIANQPKVKAGCLDIDASNKASRFIRFCDAFNIPLLTLEDIPGYLPGVWQEHAGIIRHGAKVLYAYGEATVPKITVILRKAYGGGYIAMCSKNLGADLTIALPTADIGVVGADAAVNILYRDEIKNAENPEDFRQEKISEFIELFGNPYYAASKGIVDIIVEPAELRNQILAGFKFLKSKKIKKSPKKHGNIPL</sequence>
<keyword evidence="4" id="KW-1185">Reference proteome</keyword>
<dbReference type="PROSITE" id="PS50980">
    <property type="entry name" value="COA_CT_NTER"/>
    <property type="match status" value="1"/>
</dbReference>
<feature type="domain" description="CoA carboxyltransferase C-terminal" evidence="2">
    <location>
        <begin position="259"/>
        <end position="506"/>
    </location>
</feature>
<dbReference type="GO" id="GO:0009317">
    <property type="term" value="C:acetyl-CoA carboxylase complex"/>
    <property type="evidence" value="ECO:0007669"/>
    <property type="project" value="InterPro"/>
</dbReference>
<dbReference type="InterPro" id="IPR029045">
    <property type="entry name" value="ClpP/crotonase-like_dom_sf"/>
</dbReference>
<dbReference type="GO" id="GO:0003989">
    <property type="term" value="F:acetyl-CoA carboxylase activity"/>
    <property type="evidence" value="ECO:0007669"/>
    <property type="project" value="InterPro"/>
</dbReference>
<dbReference type="SUPFAM" id="SSF52096">
    <property type="entry name" value="ClpP/crotonase"/>
    <property type="match status" value="2"/>
</dbReference>
<dbReference type="Pfam" id="PF01039">
    <property type="entry name" value="Carboxyl_trans"/>
    <property type="match status" value="1"/>
</dbReference>
<evidence type="ECO:0000259" key="1">
    <source>
        <dbReference type="PROSITE" id="PS50980"/>
    </source>
</evidence>
<evidence type="ECO:0000313" key="3">
    <source>
        <dbReference type="EMBL" id="GAV25689.1"/>
    </source>
</evidence>
<dbReference type="OrthoDB" id="9803706at2"/>
<organism evidence="3 4">
    <name type="scientific">Carboxydothermus islandicus</name>
    <dbReference type="NCBI Taxonomy" id="661089"/>
    <lineage>
        <taxon>Bacteria</taxon>
        <taxon>Bacillati</taxon>
        <taxon>Bacillota</taxon>
        <taxon>Clostridia</taxon>
        <taxon>Thermoanaerobacterales</taxon>
        <taxon>Thermoanaerobacteraceae</taxon>
        <taxon>Carboxydothermus</taxon>
    </lineage>
</organism>
<dbReference type="FunFam" id="3.90.226.10:FF:000016">
    <property type="entry name" value="Propionyl-CoA carboxylase, beta subunit"/>
    <property type="match status" value="1"/>
</dbReference>
<evidence type="ECO:0000313" key="4">
    <source>
        <dbReference type="Proteomes" id="UP000187338"/>
    </source>
</evidence>
<proteinExistence type="predicted"/>
<dbReference type="PANTHER" id="PTHR43842">
    <property type="entry name" value="PROPIONYL-COA CARBOXYLASE BETA CHAIN"/>
    <property type="match status" value="1"/>
</dbReference>
<dbReference type="PANTHER" id="PTHR43842:SF2">
    <property type="entry name" value="PROPIONYL-COA CARBOXYLASE BETA CHAIN, MITOCHONDRIAL"/>
    <property type="match status" value="1"/>
</dbReference>
<protein>
    <submittedName>
        <fullName evidence="3">Methylmalonyl-CoA carboxyltransferase</fullName>
    </submittedName>
</protein>
<dbReference type="Gene3D" id="3.90.226.10">
    <property type="entry name" value="2-enoyl-CoA Hydratase, Chain A, domain 1"/>
    <property type="match status" value="2"/>
</dbReference>
<dbReference type="GO" id="GO:0016740">
    <property type="term" value="F:transferase activity"/>
    <property type="evidence" value="ECO:0007669"/>
    <property type="project" value="UniProtKB-KW"/>
</dbReference>